<evidence type="ECO:0000313" key="3">
    <source>
        <dbReference type="Proteomes" id="UP001347796"/>
    </source>
</evidence>
<dbReference type="PANTHER" id="PTHR46252">
    <property type="entry name" value="BRORIN FAMILY MEMBER"/>
    <property type="match status" value="1"/>
</dbReference>
<dbReference type="InterPro" id="IPR042979">
    <property type="entry name" value="VWC2/VWC2L"/>
</dbReference>
<proteinExistence type="predicted"/>
<dbReference type="Gene3D" id="6.20.200.20">
    <property type="match status" value="1"/>
</dbReference>
<dbReference type="GO" id="GO:0032281">
    <property type="term" value="C:AMPA glutamate receptor complex"/>
    <property type="evidence" value="ECO:0007669"/>
    <property type="project" value="TreeGrafter"/>
</dbReference>
<accession>A0AAN8GCU6</accession>
<dbReference type="SMART" id="SM00214">
    <property type="entry name" value="VWC"/>
    <property type="match status" value="1"/>
</dbReference>
<dbReference type="Pfam" id="PF23334">
    <property type="entry name" value="VWC2L_2nd"/>
    <property type="match status" value="1"/>
</dbReference>
<reference evidence="2 3" key="1">
    <citation type="submission" date="2024-01" db="EMBL/GenBank/DDBJ databases">
        <title>The genome of the rayed Mediterranean limpet Patella caerulea (Linnaeus, 1758).</title>
        <authorList>
            <person name="Anh-Thu Weber A."/>
            <person name="Halstead-Nussloch G."/>
        </authorList>
    </citation>
    <scope>NUCLEOTIDE SEQUENCE [LARGE SCALE GENOMIC DNA]</scope>
    <source>
        <strain evidence="2">AATW-2023a</strain>
        <tissue evidence="2">Whole specimen</tissue>
    </source>
</reference>
<comment type="caution">
    <text evidence="2">The sequence shown here is derived from an EMBL/GenBank/DDBJ whole genome shotgun (WGS) entry which is preliminary data.</text>
</comment>
<dbReference type="Proteomes" id="UP001347796">
    <property type="component" value="Unassembled WGS sequence"/>
</dbReference>
<organism evidence="2 3">
    <name type="scientific">Patella caerulea</name>
    <name type="common">Rayed Mediterranean limpet</name>
    <dbReference type="NCBI Taxonomy" id="87958"/>
    <lineage>
        <taxon>Eukaryota</taxon>
        <taxon>Metazoa</taxon>
        <taxon>Spiralia</taxon>
        <taxon>Lophotrochozoa</taxon>
        <taxon>Mollusca</taxon>
        <taxon>Gastropoda</taxon>
        <taxon>Patellogastropoda</taxon>
        <taxon>Patelloidea</taxon>
        <taxon>Patellidae</taxon>
        <taxon>Patella</taxon>
    </lineage>
</organism>
<dbReference type="PROSITE" id="PS50184">
    <property type="entry name" value="VWFC_2"/>
    <property type="match status" value="1"/>
</dbReference>
<dbReference type="SUPFAM" id="SSF57603">
    <property type="entry name" value="FnI-like domain"/>
    <property type="match status" value="1"/>
</dbReference>
<gene>
    <name evidence="2" type="ORF">SNE40_021664</name>
</gene>
<keyword evidence="3" id="KW-1185">Reference proteome</keyword>
<dbReference type="PANTHER" id="PTHR46252:SF3">
    <property type="entry name" value="KIELIN_CHORDIN-LIKE PROTEIN"/>
    <property type="match status" value="1"/>
</dbReference>
<sequence length="201" mass="22802">MIKALIRATQSQCSRWPNILVKPGTKWTERCRHCICVGDTGLSECSEPQCAIPYKPYQEDMCLKWSTDGCCCVEFGCYQHGKWYRDGELFPLFQDDACIQCKCKQGWGNLSCFFIPCDRPQCSDYAFEEGKCCPVCLNGPNCKVPPLNIGEENSITNTGDVKYIKLEETKMIIIGHPRFSWSCTCRKAGMDAECSRQSRLV</sequence>
<dbReference type="GO" id="GO:0030514">
    <property type="term" value="P:negative regulation of BMP signaling pathway"/>
    <property type="evidence" value="ECO:0007669"/>
    <property type="project" value="TreeGrafter"/>
</dbReference>
<protein>
    <recommendedName>
        <fullName evidence="1">VWFC domain-containing protein</fullName>
    </recommendedName>
</protein>
<name>A0AAN8GCU6_PATCE</name>
<dbReference type="GO" id="GO:0005615">
    <property type="term" value="C:extracellular space"/>
    <property type="evidence" value="ECO:0007669"/>
    <property type="project" value="TreeGrafter"/>
</dbReference>
<dbReference type="AlphaFoldDB" id="A0AAN8GCU6"/>
<evidence type="ECO:0000259" key="1">
    <source>
        <dbReference type="PROSITE" id="PS50184"/>
    </source>
</evidence>
<dbReference type="PROSITE" id="PS01208">
    <property type="entry name" value="VWFC_1"/>
    <property type="match status" value="1"/>
</dbReference>
<evidence type="ECO:0000313" key="2">
    <source>
        <dbReference type="EMBL" id="KAK6167696.1"/>
    </source>
</evidence>
<dbReference type="InterPro" id="IPR001007">
    <property type="entry name" value="VWF_dom"/>
</dbReference>
<dbReference type="GO" id="GO:0045202">
    <property type="term" value="C:synapse"/>
    <property type="evidence" value="ECO:0007669"/>
    <property type="project" value="UniProtKB-SubCell"/>
</dbReference>
<dbReference type="EMBL" id="JAZGQO010000018">
    <property type="protein sequence ID" value="KAK6167696.1"/>
    <property type="molecule type" value="Genomic_DNA"/>
</dbReference>
<feature type="domain" description="VWFC" evidence="1">
    <location>
        <begin position="77"/>
        <end position="137"/>
    </location>
</feature>